<gene>
    <name evidence="1" type="ORF">GCM10011514_28920</name>
</gene>
<reference evidence="1" key="2">
    <citation type="submission" date="2020-09" db="EMBL/GenBank/DDBJ databases">
        <authorList>
            <person name="Sun Q."/>
            <person name="Zhou Y."/>
        </authorList>
    </citation>
    <scope>NUCLEOTIDE SEQUENCE</scope>
    <source>
        <strain evidence="1">CGMCC 1.15958</strain>
    </source>
</reference>
<organism evidence="1 2">
    <name type="scientific">Emticicia aquatilis</name>
    <dbReference type="NCBI Taxonomy" id="1537369"/>
    <lineage>
        <taxon>Bacteria</taxon>
        <taxon>Pseudomonadati</taxon>
        <taxon>Bacteroidota</taxon>
        <taxon>Cytophagia</taxon>
        <taxon>Cytophagales</taxon>
        <taxon>Leadbetterellaceae</taxon>
        <taxon>Emticicia</taxon>
    </lineage>
</organism>
<dbReference type="AlphaFoldDB" id="A0A917DSQ4"/>
<dbReference type="EMBL" id="BMKK01000005">
    <property type="protein sequence ID" value="GGD63076.1"/>
    <property type="molecule type" value="Genomic_DNA"/>
</dbReference>
<dbReference type="Proteomes" id="UP000609064">
    <property type="component" value="Unassembled WGS sequence"/>
</dbReference>
<protein>
    <submittedName>
        <fullName evidence="1">Uncharacterized protein</fullName>
    </submittedName>
</protein>
<dbReference type="RefSeq" id="WP_188766816.1">
    <property type="nucleotide sequence ID" value="NZ_BMKK01000005.1"/>
</dbReference>
<evidence type="ECO:0000313" key="1">
    <source>
        <dbReference type="EMBL" id="GGD63076.1"/>
    </source>
</evidence>
<name>A0A917DSQ4_9BACT</name>
<accession>A0A917DSQ4</accession>
<proteinExistence type="predicted"/>
<evidence type="ECO:0000313" key="2">
    <source>
        <dbReference type="Proteomes" id="UP000609064"/>
    </source>
</evidence>
<sequence length="66" mass="7694">MEIVSRYVFNDTIDKSLNHDLLEIIKKDSDLANHIGENINSKYFNFHPNLTDTLSFDGVLWEPKVQ</sequence>
<keyword evidence="2" id="KW-1185">Reference proteome</keyword>
<comment type="caution">
    <text evidence="1">The sequence shown here is derived from an EMBL/GenBank/DDBJ whole genome shotgun (WGS) entry which is preliminary data.</text>
</comment>
<reference evidence="1" key="1">
    <citation type="journal article" date="2014" name="Int. J. Syst. Evol. Microbiol.">
        <title>Complete genome sequence of Corynebacterium casei LMG S-19264T (=DSM 44701T), isolated from a smear-ripened cheese.</title>
        <authorList>
            <consortium name="US DOE Joint Genome Institute (JGI-PGF)"/>
            <person name="Walter F."/>
            <person name="Albersmeier A."/>
            <person name="Kalinowski J."/>
            <person name="Ruckert C."/>
        </authorList>
    </citation>
    <scope>NUCLEOTIDE SEQUENCE</scope>
    <source>
        <strain evidence="1">CGMCC 1.15958</strain>
    </source>
</reference>